<reference evidence="1" key="1">
    <citation type="submission" date="2022-08" db="EMBL/GenBank/DDBJ databases">
        <authorList>
            <person name="Gutierrez-Valencia J."/>
        </authorList>
    </citation>
    <scope>NUCLEOTIDE SEQUENCE</scope>
</reference>
<dbReference type="EMBL" id="CAMGYJ010000003">
    <property type="protein sequence ID" value="CAI0389314.1"/>
    <property type="molecule type" value="Genomic_DNA"/>
</dbReference>
<protein>
    <submittedName>
        <fullName evidence="1">Uncharacterized protein</fullName>
    </submittedName>
</protein>
<keyword evidence="2" id="KW-1185">Reference proteome</keyword>
<sequence length="61" mass="6923">MVLGLISCSLLPFVNNFFDYWSNQLYVSSVVAQIVVRQLWNPRSLPPLGESTMLPLCCSFK</sequence>
<accession>A0AAV0HWG6</accession>
<organism evidence="1 2">
    <name type="scientific">Linum tenue</name>
    <dbReference type="NCBI Taxonomy" id="586396"/>
    <lineage>
        <taxon>Eukaryota</taxon>
        <taxon>Viridiplantae</taxon>
        <taxon>Streptophyta</taxon>
        <taxon>Embryophyta</taxon>
        <taxon>Tracheophyta</taxon>
        <taxon>Spermatophyta</taxon>
        <taxon>Magnoliopsida</taxon>
        <taxon>eudicotyledons</taxon>
        <taxon>Gunneridae</taxon>
        <taxon>Pentapetalae</taxon>
        <taxon>rosids</taxon>
        <taxon>fabids</taxon>
        <taxon>Malpighiales</taxon>
        <taxon>Linaceae</taxon>
        <taxon>Linum</taxon>
    </lineage>
</organism>
<evidence type="ECO:0000313" key="2">
    <source>
        <dbReference type="Proteomes" id="UP001154282"/>
    </source>
</evidence>
<name>A0AAV0HWG6_9ROSI</name>
<comment type="caution">
    <text evidence="1">The sequence shown here is derived from an EMBL/GenBank/DDBJ whole genome shotgun (WGS) entry which is preliminary data.</text>
</comment>
<gene>
    <name evidence="1" type="ORF">LITE_LOCUS6186</name>
</gene>
<dbReference type="AlphaFoldDB" id="A0AAV0HWG6"/>
<proteinExistence type="predicted"/>
<evidence type="ECO:0000313" key="1">
    <source>
        <dbReference type="EMBL" id="CAI0389314.1"/>
    </source>
</evidence>
<dbReference type="Proteomes" id="UP001154282">
    <property type="component" value="Unassembled WGS sequence"/>
</dbReference>